<protein>
    <submittedName>
        <fullName evidence="1">Uncharacterized protein</fullName>
    </submittedName>
</protein>
<evidence type="ECO:0000313" key="1">
    <source>
        <dbReference type="EMBL" id="EPS98826.1"/>
    </source>
</evidence>
<name>S8E0X7_FOMSC</name>
<accession>S8E0X7</accession>
<dbReference type="HOGENOM" id="CLU_2223321_0_0_1"/>
<organism evidence="1 2">
    <name type="scientific">Fomitopsis schrenkii</name>
    <name type="common">Brown rot fungus</name>
    <dbReference type="NCBI Taxonomy" id="2126942"/>
    <lineage>
        <taxon>Eukaryota</taxon>
        <taxon>Fungi</taxon>
        <taxon>Dikarya</taxon>
        <taxon>Basidiomycota</taxon>
        <taxon>Agaricomycotina</taxon>
        <taxon>Agaricomycetes</taxon>
        <taxon>Polyporales</taxon>
        <taxon>Fomitopsis</taxon>
    </lineage>
</organism>
<dbReference type="Proteomes" id="UP000015241">
    <property type="component" value="Unassembled WGS sequence"/>
</dbReference>
<gene>
    <name evidence="1" type="ORF">FOMPIDRAFT_1024428</name>
</gene>
<sequence length="106" mass="11784">MFRTVNLSLRKQYGALLMYTIGRILTQCDPHYAVRLGVRTAHTPQPCRSLRASASRAHICWDVAEVDRSADAVDHPVQLADPLARLEECPGPFMEDDATPVPNNVV</sequence>
<dbReference type="InParanoid" id="S8E0X7"/>
<proteinExistence type="predicted"/>
<reference evidence="1 2" key="1">
    <citation type="journal article" date="2012" name="Science">
        <title>The Paleozoic origin of enzymatic lignin decomposition reconstructed from 31 fungal genomes.</title>
        <authorList>
            <person name="Floudas D."/>
            <person name="Binder M."/>
            <person name="Riley R."/>
            <person name="Barry K."/>
            <person name="Blanchette R.A."/>
            <person name="Henrissat B."/>
            <person name="Martinez A.T."/>
            <person name="Otillar R."/>
            <person name="Spatafora J.W."/>
            <person name="Yadav J.S."/>
            <person name="Aerts A."/>
            <person name="Benoit I."/>
            <person name="Boyd A."/>
            <person name="Carlson A."/>
            <person name="Copeland A."/>
            <person name="Coutinho P.M."/>
            <person name="de Vries R.P."/>
            <person name="Ferreira P."/>
            <person name="Findley K."/>
            <person name="Foster B."/>
            <person name="Gaskell J."/>
            <person name="Glotzer D."/>
            <person name="Gorecki P."/>
            <person name="Heitman J."/>
            <person name="Hesse C."/>
            <person name="Hori C."/>
            <person name="Igarashi K."/>
            <person name="Jurgens J.A."/>
            <person name="Kallen N."/>
            <person name="Kersten P."/>
            <person name="Kohler A."/>
            <person name="Kuees U."/>
            <person name="Kumar T.K.A."/>
            <person name="Kuo A."/>
            <person name="LaButti K."/>
            <person name="Larrondo L.F."/>
            <person name="Lindquist E."/>
            <person name="Ling A."/>
            <person name="Lombard V."/>
            <person name="Lucas S."/>
            <person name="Lundell T."/>
            <person name="Martin R."/>
            <person name="McLaughlin D.J."/>
            <person name="Morgenstern I."/>
            <person name="Morin E."/>
            <person name="Murat C."/>
            <person name="Nagy L.G."/>
            <person name="Nolan M."/>
            <person name="Ohm R.A."/>
            <person name="Patyshakuliyeva A."/>
            <person name="Rokas A."/>
            <person name="Ruiz-Duenas F.J."/>
            <person name="Sabat G."/>
            <person name="Salamov A."/>
            <person name="Samejima M."/>
            <person name="Schmutz J."/>
            <person name="Slot J.C."/>
            <person name="St John F."/>
            <person name="Stenlid J."/>
            <person name="Sun H."/>
            <person name="Sun S."/>
            <person name="Syed K."/>
            <person name="Tsang A."/>
            <person name="Wiebenga A."/>
            <person name="Young D."/>
            <person name="Pisabarro A."/>
            <person name="Eastwood D.C."/>
            <person name="Martin F."/>
            <person name="Cullen D."/>
            <person name="Grigoriev I.V."/>
            <person name="Hibbett D.S."/>
        </authorList>
    </citation>
    <scope>NUCLEOTIDE SEQUENCE</scope>
    <source>
        <strain evidence="2">FP-58527</strain>
    </source>
</reference>
<keyword evidence="2" id="KW-1185">Reference proteome</keyword>
<evidence type="ECO:0000313" key="2">
    <source>
        <dbReference type="Proteomes" id="UP000015241"/>
    </source>
</evidence>
<dbReference type="EMBL" id="KE504161">
    <property type="protein sequence ID" value="EPS98826.1"/>
    <property type="molecule type" value="Genomic_DNA"/>
</dbReference>
<dbReference type="AlphaFoldDB" id="S8E0X7"/>